<comment type="subcellular location">
    <subcellularLocation>
        <location evidence="1 8">Cell outer membrane</location>
        <topology evidence="1 8">Multi-pass membrane protein</topology>
    </subcellularLocation>
</comment>
<protein>
    <submittedName>
        <fullName evidence="12">SusC/RagA family TonB-linked outer membrane protein</fullName>
    </submittedName>
</protein>
<comment type="similarity">
    <text evidence="8 9">Belongs to the TonB-dependent receptor family.</text>
</comment>
<dbReference type="InterPro" id="IPR039426">
    <property type="entry name" value="TonB-dep_rcpt-like"/>
</dbReference>
<evidence type="ECO:0000256" key="1">
    <source>
        <dbReference type="ARBA" id="ARBA00004571"/>
    </source>
</evidence>
<feature type="domain" description="TonB-dependent receptor plug" evidence="11">
    <location>
        <begin position="264"/>
        <end position="398"/>
    </location>
</feature>
<gene>
    <name evidence="12" type="ORF">P0Y53_09940</name>
</gene>
<dbReference type="Gene3D" id="2.170.130.10">
    <property type="entry name" value="TonB-dependent receptor, plug domain"/>
    <property type="match status" value="1"/>
</dbReference>
<dbReference type="Pfam" id="PF00593">
    <property type="entry name" value="TonB_dep_Rec_b-barrel"/>
    <property type="match status" value="1"/>
</dbReference>
<keyword evidence="6 8" id="KW-0472">Membrane</keyword>
<dbReference type="InterPro" id="IPR000531">
    <property type="entry name" value="Beta-barrel_TonB"/>
</dbReference>
<dbReference type="InterPro" id="IPR023996">
    <property type="entry name" value="TonB-dep_OMP_SusC/RagA"/>
</dbReference>
<name>A0AAJ6BJ02_9BACT</name>
<evidence type="ECO:0000259" key="10">
    <source>
        <dbReference type="Pfam" id="PF00593"/>
    </source>
</evidence>
<accession>A0AAJ6BJ02</accession>
<dbReference type="Gene3D" id="2.40.170.20">
    <property type="entry name" value="TonB-dependent receptor, beta-barrel domain"/>
    <property type="match status" value="1"/>
</dbReference>
<dbReference type="Proteomes" id="UP001220610">
    <property type="component" value="Chromosome"/>
</dbReference>
<evidence type="ECO:0000256" key="8">
    <source>
        <dbReference type="PROSITE-ProRule" id="PRU01360"/>
    </source>
</evidence>
<dbReference type="InterPro" id="IPR036942">
    <property type="entry name" value="Beta-barrel_TonB_sf"/>
</dbReference>
<dbReference type="NCBIfam" id="TIGR04056">
    <property type="entry name" value="OMP_RagA_SusC"/>
    <property type="match status" value="1"/>
</dbReference>
<keyword evidence="3 8" id="KW-1134">Transmembrane beta strand</keyword>
<dbReference type="NCBIfam" id="TIGR04057">
    <property type="entry name" value="SusC_RagA_signa"/>
    <property type="match status" value="1"/>
</dbReference>
<keyword evidence="5 9" id="KW-0798">TonB box</keyword>
<dbReference type="InterPro" id="IPR023997">
    <property type="entry name" value="TonB-dep_OMP_SusC/RagA_CS"/>
</dbReference>
<evidence type="ECO:0000259" key="11">
    <source>
        <dbReference type="Pfam" id="PF07715"/>
    </source>
</evidence>
<evidence type="ECO:0000313" key="13">
    <source>
        <dbReference type="Proteomes" id="UP001220610"/>
    </source>
</evidence>
<evidence type="ECO:0000313" key="12">
    <source>
        <dbReference type="EMBL" id="WEK37822.1"/>
    </source>
</evidence>
<evidence type="ECO:0000256" key="9">
    <source>
        <dbReference type="RuleBase" id="RU003357"/>
    </source>
</evidence>
<dbReference type="InterPro" id="IPR012910">
    <property type="entry name" value="Plug_dom"/>
</dbReference>
<dbReference type="InterPro" id="IPR037066">
    <property type="entry name" value="Plug_dom_sf"/>
</dbReference>
<dbReference type="InterPro" id="IPR008969">
    <property type="entry name" value="CarboxyPept-like_regulatory"/>
</dbReference>
<dbReference type="Pfam" id="PF07715">
    <property type="entry name" value="Plug"/>
    <property type="match status" value="1"/>
</dbReference>
<evidence type="ECO:0000256" key="4">
    <source>
        <dbReference type="ARBA" id="ARBA00022692"/>
    </source>
</evidence>
<reference evidence="12" key="1">
    <citation type="submission" date="2023-03" db="EMBL/GenBank/DDBJ databases">
        <title>Andean soil-derived lignocellulolytic bacterial consortium as a source of novel taxa and putative plastic-active enzymes.</title>
        <authorList>
            <person name="Diaz-Garcia L."/>
            <person name="Chuvochina M."/>
            <person name="Feuerriegel G."/>
            <person name="Bunk B."/>
            <person name="Sproer C."/>
            <person name="Streit W.R."/>
            <person name="Rodriguez L.M."/>
            <person name="Overmann J."/>
            <person name="Jimenez D.J."/>
        </authorList>
    </citation>
    <scope>NUCLEOTIDE SEQUENCE</scope>
    <source>
        <strain evidence="12">MAG 7</strain>
    </source>
</reference>
<proteinExistence type="inferred from homology"/>
<evidence type="ECO:0000256" key="6">
    <source>
        <dbReference type="ARBA" id="ARBA00023136"/>
    </source>
</evidence>
<evidence type="ECO:0000256" key="5">
    <source>
        <dbReference type="ARBA" id="ARBA00023077"/>
    </source>
</evidence>
<feature type="domain" description="TonB-dependent receptor-like beta-barrel" evidence="10">
    <location>
        <begin position="575"/>
        <end position="982"/>
    </location>
</feature>
<keyword evidence="2 8" id="KW-0813">Transport</keyword>
<sequence length="1148" mass="127954">MSLIHEKRKCPGWQAEALDGKQKSTVANKPLIHQTFKIMQLLGIIHVGRGYRKLFRVMKLTAILLLVLLQAHAHLAHGQISLEVRDKSLFDVMILLNKQTGINFSLTKATADKVKSLSFTIKDGSIKDILDRCVAGSAIRYQMVDSNEVHFYDPIKITPPDILYRDTMVDRFYKLTIMNEKGEPLSQATAVNQRTGKGTHTDVNGKAFLVVGPGDQILISFIGFERVFHKSVPAGEATVVMKPAVTTLDQVVLRAYGKTSERLQTGNIAVVRAEEIERQPVPNVIQALQGKVPGLVITQTNGNPSAPFRMELRGRSSINPNVTPEPLVIVDGVPLTILQMQERDYESGNTGFLQNNMNGPAVGQSQFYSIPPDIIESITILKDADATAIYGSRGANGVILINTKRAESGTTNLEASVSTGFSRVTRFYDMLNTQEYRALRYEALANDNMEPTVETAYDLELWDSTRNTDWQKFFWGKTAQTTNAQLSLSGGNKNTSFRLGGSYFRQTAINTSSGNDFRAGLQYNFQHWSANRKLNIGFSGMYSFVQSNMITLGNGVTLPPNAPGAFKSPGVLNYSGWEPNSQAFPFSQLLIPYTAKTEFLNNSISLSYALSDKINFSTTIGQSSNTTTQVQFTPIAAQNPRYNPTGQSLFGNNLGRRLIVEPHLTYTDFWGLGEVEVVLGGTYQTARQSGSKTFGLGYTNDLLIKSINNSISQIGTDNLGDYKYAAIFGRLNYNIQNRYILNISGRRDGSSRFGPGNRFGNFGSVGAAWILSEEKFFARYRKYVDFIKLRSSYGTTGSDNIGDYKYLTRWMATIPYSNTISYFPGQHANPNLQWQSDKKFEVGLNVQTVKSKVDIGVSYYRNRITDQLITFALPAITGFPNITANLPATIENNGLEMTLSAKIVEQKDLSVRLSANASMNRNKLRSYPNFEKSPYQSRYEIGYPLSIVKVLSFDRVNPETGDYDFKDLNKDGQISYDYNKISADDDTYIKDLQVRIDGGFGASVNYKGWSVDMHFQYRNQNAPNAITSVGVPGQINNAPRAMQDRWRKPGDHARFAKATTLYTINHVYYSISDQIYTDASFLRLNNISLSYQLAERVNKRLRIKQSELFARGQNLWVLTSYEGIDPETHAFGGLPPLTALTAGIKVSL</sequence>
<evidence type="ECO:0000256" key="7">
    <source>
        <dbReference type="ARBA" id="ARBA00023237"/>
    </source>
</evidence>
<dbReference type="SUPFAM" id="SSF56935">
    <property type="entry name" value="Porins"/>
    <property type="match status" value="1"/>
</dbReference>
<dbReference type="AlphaFoldDB" id="A0AAJ6BJ02"/>
<evidence type="ECO:0000256" key="2">
    <source>
        <dbReference type="ARBA" id="ARBA00022448"/>
    </source>
</evidence>
<organism evidence="12 13">
    <name type="scientific">Candidatus Pseudobacter hemicellulosilyticus</name>
    <dbReference type="NCBI Taxonomy" id="3121375"/>
    <lineage>
        <taxon>Bacteria</taxon>
        <taxon>Pseudomonadati</taxon>
        <taxon>Bacteroidota</taxon>
        <taxon>Chitinophagia</taxon>
        <taxon>Chitinophagales</taxon>
        <taxon>Chitinophagaceae</taxon>
        <taxon>Pseudobacter</taxon>
    </lineage>
</organism>
<dbReference type="GO" id="GO:0009279">
    <property type="term" value="C:cell outer membrane"/>
    <property type="evidence" value="ECO:0007669"/>
    <property type="project" value="UniProtKB-SubCell"/>
</dbReference>
<keyword evidence="7 8" id="KW-0998">Cell outer membrane</keyword>
<dbReference type="EMBL" id="CP119311">
    <property type="protein sequence ID" value="WEK37822.1"/>
    <property type="molecule type" value="Genomic_DNA"/>
</dbReference>
<dbReference type="SUPFAM" id="SSF49464">
    <property type="entry name" value="Carboxypeptidase regulatory domain-like"/>
    <property type="match status" value="1"/>
</dbReference>
<keyword evidence="4 8" id="KW-0812">Transmembrane</keyword>
<evidence type="ECO:0000256" key="3">
    <source>
        <dbReference type="ARBA" id="ARBA00022452"/>
    </source>
</evidence>
<dbReference type="PROSITE" id="PS52016">
    <property type="entry name" value="TONB_DEPENDENT_REC_3"/>
    <property type="match status" value="1"/>
</dbReference>